<dbReference type="EMBL" id="CP018911">
    <property type="protein sequence ID" value="AZU03213.1"/>
    <property type="molecule type" value="Genomic_DNA"/>
</dbReference>
<dbReference type="Gene3D" id="3.90.78.10">
    <property type="entry name" value="UDP-N-acetylenolpyruvoylglucosamine reductase, C-terminal domain"/>
    <property type="match status" value="1"/>
</dbReference>
<accession>A0A3T0E756</accession>
<dbReference type="EC" id="1.3.1.98" evidence="5 19"/>
<keyword evidence="10 19" id="KW-0274">FAD</keyword>
<feature type="active site" description="Proton donor" evidence="19">
    <location>
        <position position="224"/>
    </location>
</feature>
<evidence type="ECO:0000256" key="18">
    <source>
        <dbReference type="ARBA" id="ARBA00048914"/>
    </source>
</evidence>
<keyword evidence="22" id="KW-1185">Reference proteome</keyword>
<keyword evidence="16 19" id="KW-0961">Cell wall biogenesis/degradation</keyword>
<comment type="subcellular location">
    <subcellularLocation>
        <location evidence="3 19">Cytoplasm</location>
    </subcellularLocation>
</comment>
<dbReference type="InterPro" id="IPR016167">
    <property type="entry name" value="FAD-bd_PCMH_sub1"/>
</dbReference>
<evidence type="ECO:0000256" key="2">
    <source>
        <dbReference type="ARBA" id="ARBA00003921"/>
    </source>
</evidence>
<keyword evidence="15 19" id="KW-0131">Cell cycle</keyword>
<evidence type="ECO:0000256" key="16">
    <source>
        <dbReference type="ARBA" id="ARBA00023316"/>
    </source>
</evidence>
<dbReference type="GO" id="GO:0005829">
    <property type="term" value="C:cytosol"/>
    <property type="evidence" value="ECO:0007669"/>
    <property type="project" value="TreeGrafter"/>
</dbReference>
<keyword evidence="8 19" id="KW-0132">Cell division</keyword>
<evidence type="ECO:0000256" key="7">
    <source>
        <dbReference type="ARBA" id="ARBA00022490"/>
    </source>
</evidence>
<dbReference type="GO" id="GO:0008360">
    <property type="term" value="P:regulation of cell shape"/>
    <property type="evidence" value="ECO:0007669"/>
    <property type="project" value="UniProtKB-KW"/>
</dbReference>
<evidence type="ECO:0000256" key="12">
    <source>
        <dbReference type="ARBA" id="ARBA00022960"/>
    </source>
</evidence>
<feature type="compositionally biased region" description="Polar residues" evidence="20">
    <location>
        <begin position="222"/>
        <end position="235"/>
    </location>
</feature>
<organism evidence="21 22">
    <name type="scientific">Glycocaulis alkaliphilus</name>
    <dbReference type="NCBI Taxonomy" id="1434191"/>
    <lineage>
        <taxon>Bacteria</taxon>
        <taxon>Pseudomonadati</taxon>
        <taxon>Pseudomonadota</taxon>
        <taxon>Alphaproteobacteria</taxon>
        <taxon>Maricaulales</taxon>
        <taxon>Maricaulaceae</taxon>
        <taxon>Glycocaulis</taxon>
    </lineage>
</organism>
<evidence type="ECO:0000256" key="11">
    <source>
        <dbReference type="ARBA" id="ARBA00022857"/>
    </source>
</evidence>
<dbReference type="GO" id="GO:0009252">
    <property type="term" value="P:peptidoglycan biosynthetic process"/>
    <property type="evidence" value="ECO:0007669"/>
    <property type="project" value="UniProtKB-UniRule"/>
</dbReference>
<reference evidence="21 22" key="1">
    <citation type="submission" date="2016-12" db="EMBL/GenBank/DDBJ databases">
        <title>The genome of dimorphic prosthecate Glycocaulis alkaliphilus 6b-8t, isolated from crude oil dictates its adaptability in petroleum environments.</title>
        <authorList>
            <person name="Wu X.-L."/>
            <person name="Geng S."/>
        </authorList>
    </citation>
    <scope>NUCLEOTIDE SEQUENCE [LARGE SCALE GENOMIC DNA]</scope>
    <source>
        <strain evidence="21 22">6B-8</strain>
    </source>
</reference>
<evidence type="ECO:0000256" key="20">
    <source>
        <dbReference type="SAM" id="MobiDB-lite"/>
    </source>
</evidence>
<evidence type="ECO:0000256" key="3">
    <source>
        <dbReference type="ARBA" id="ARBA00004496"/>
    </source>
</evidence>
<dbReference type="Proteomes" id="UP000286954">
    <property type="component" value="Chromosome"/>
</dbReference>
<dbReference type="Pfam" id="PF01565">
    <property type="entry name" value="FAD_binding_4"/>
    <property type="match status" value="1"/>
</dbReference>
<comment type="function">
    <text evidence="2 19">Cell wall formation.</text>
</comment>
<dbReference type="UniPathway" id="UPA00219"/>
<dbReference type="InterPro" id="IPR006094">
    <property type="entry name" value="Oxid_FAD_bind_N"/>
</dbReference>
<dbReference type="InterPro" id="IPR036318">
    <property type="entry name" value="FAD-bd_PCMH-like_sf"/>
</dbReference>
<dbReference type="PANTHER" id="PTHR21071:SF4">
    <property type="entry name" value="UDP-N-ACETYLENOLPYRUVOYLGLUCOSAMINE REDUCTASE"/>
    <property type="match status" value="1"/>
</dbReference>
<keyword evidence="14 19" id="KW-0560">Oxidoreductase</keyword>
<dbReference type="Pfam" id="PF02873">
    <property type="entry name" value="MurB_C"/>
    <property type="match status" value="1"/>
</dbReference>
<comment type="similarity">
    <text evidence="19">Belongs to the MurB family.</text>
</comment>
<evidence type="ECO:0000256" key="15">
    <source>
        <dbReference type="ARBA" id="ARBA00023306"/>
    </source>
</evidence>
<dbReference type="KEGG" id="gak:X907_0668"/>
<dbReference type="InterPro" id="IPR016169">
    <property type="entry name" value="FAD-bd_PCMH_sub2"/>
</dbReference>
<dbReference type="HAMAP" id="MF_00037">
    <property type="entry name" value="MurB"/>
    <property type="match status" value="1"/>
</dbReference>
<comment type="cofactor">
    <cofactor evidence="1 19">
        <name>FAD</name>
        <dbReference type="ChEBI" id="CHEBI:57692"/>
    </cofactor>
</comment>
<keyword evidence="7 19" id="KW-0963">Cytoplasm</keyword>
<name>A0A3T0E756_9PROT</name>
<dbReference type="AlphaFoldDB" id="A0A3T0E756"/>
<dbReference type="PROSITE" id="PS51387">
    <property type="entry name" value="FAD_PCMH"/>
    <property type="match status" value="1"/>
</dbReference>
<dbReference type="GO" id="GO:0008762">
    <property type="term" value="F:UDP-N-acetylmuramate dehydrogenase activity"/>
    <property type="evidence" value="ECO:0007669"/>
    <property type="project" value="UniProtKB-UniRule"/>
</dbReference>
<evidence type="ECO:0000256" key="17">
    <source>
        <dbReference type="ARBA" id="ARBA00031026"/>
    </source>
</evidence>
<evidence type="ECO:0000256" key="8">
    <source>
        <dbReference type="ARBA" id="ARBA00022618"/>
    </source>
</evidence>
<evidence type="ECO:0000256" key="13">
    <source>
        <dbReference type="ARBA" id="ARBA00022984"/>
    </source>
</evidence>
<proteinExistence type="inferred from homology"/>
<evidence type="ECO:0000256" key="9">
    <source>
        <dbReference type="ARBA" id="ARBA00022630"/>
    </source>
</evidence>
<dbReference type="OrthoDB" id="9804753at2"/>
<dbReference type="RefSeq" id="WP_127565622.1">
    <property type="nucleotide sequence ID" value="NZ_BMFB01000002.1"/>
</dbReference>
<evidence type="ECO:0000313" key="22">
    <source>
        <dbReference type="Proteomes" id="UP000286954"/>
    </source>
</evidence>
<evidence type="ECO:0000256" key="5">
    <source>
        <dbReference type="ARBA" id="ARBA00012518"/>
    </source>
</evidence>
<evidence type="ECO:0000256" key="10">
    <source>
        <dbReference type="ARBA" id="ARBA00022827"/>
    </source>
</evidence>
<dbReference type="GO" id="GO:0051301">
    <property type="term" value="P:cell division"/>
    <property type="evidence" value="ECO:0007669"/>
    <property type="project" value="UniProtKB-KW"/>
</dbReference>
<evidence type="ECO:0000256" key="19">
    <source>
        <dbReference type="HAMAP-Rule" id="MF_00037"/>
    </source>
</evidence>
<evidence type="ECO:0000313" key="21">
    <source>
        <dbReference type="EMBL" id="AZU03213.1"/>
    </source>
</evidence>
<dbReference type="InterPro" id="IPR016166">
    <property type="entry name" value="FAD-bd_PCMH"/>
</dbReference>
<comment type="pathway">
    <text evidence="4 19">Cell wall biogenesis; peptidoglycan biosynthesis.</text>
</comment>
<keyword evidence="13 19" id="KW-0573">Peptidoglycan synthesis</keyword>
<evidence type="ECO:0000256" key="6">
    <source>
        <dbReference type="ARBA" id="ARBA00015188"/>
    </source>
</evidence>
<feature type="active site" evidence="19">
    <location>
        <position position="299"/>
    </location>
</feature>
<dbReference type="InterPro" id="IPR011601">
    <property type="entry name" value="MurB_C"/>
</dbReference>
<keyword evidence="12 19" id="KW-0133">Cell shape</keyword>
<dbReference type="SUPFAM" id="SSF56194">
    <property type="entry name" value="Uridine diphospho-N-Acetylenolpyruvylglucosamine reductase, MurB, C-terminal domain"/>
    <property type="match status" value="1"/>
</dbReference>
<sequence length="311" mass="33419">MTFPSLLPQLPEVRGQYIENAPLSDITWLRVGGPAQVLYLPADEADLARFLAETPEDIPVHVLGAGSNTLVRDGGVPGVVIRLTPAFARTEVLEGNRIRIGTALLDKMAAKAAAKAGIAGLEFYVGVPGTIGGAIRMNAGCYGSETKDVLVEAIALDRRGRRLIVKPDELGHAYRHCSAPEDWIFTEAVFEGRADEPAAILERMDAISEKRAATQPIREKTSGSTFKNPDQTASKGRSAWQLVDAVGGRGRRKGGARFSEMHANFLINDGSASAADLEGLVEEIRAEIASKENVEMHWEVKRIGLPAGENA</sequence>
<gene>
    <name evidence="19" type="primary">murB</name>
    <name evidence="21" type="ORF">X907_0668</name>
</gene>
<dbReference type="PANTHER" id="PTHR21071">
    <property type="entry name" value="UDP-N-ACETYLENOLPYRUVOYLGLUCOSAMINE REDUCTASE"/>
    <property type="match status" value="1"/>
</dbReference>
<dbReference type="Gene3D" id="3.30.465.10">
    <property type="match status" value="1"/>
</dbReference>
<comment type="catalytic activity">
    <reaction evidence="18 19">
        <text>UDP-N-acetyl-alpha-D-muramate + NADP(+) = UDP-N-acetyl-3-O-(1-carboxyvinyl)-alpha-D-glucosamine + NADPH + H(+)</text>
        <dbReference type="Rhea" id="RHEA:12248"/>
        <dbReference type="ChEBI" id="CHEBI:15378"/>
        <dbReference type="ChEBI" id="CHEBI:57783"/>
        <dbReference type="ChEBI" id="CHEBI:58349"/>
        <dbReference type="ChEBI" id="CHEBI:68483"/>
        <dbReference type="ChEBI" id="CHEBI:70757"/>
        <dbReference type="EC" id="1.3.1.98"/>
    </reaction>
</comment>
<evidence type="ECO:0000256" key="4">
    <source>
        <dbReference type="ARBA" id="ARBA00004752"/>
    </source>
</evidence>
<dbReference type="GO" id="GO:0071949">
    <property type="term" value="F:FAD binding"/>
    <property type="evidence" value="ECO:0007669"/>
    <property type="project" value="InterPro"/>
</dbReference>
<evidence type="ECO:0000256" key="1">
    <source>
        <dbReference type="ARBA" id="ARBA00001974"/>
    </source>
</evidence>
<dbReference type="NCBIfam" id="NF010480">
    <property type="entry name" value="PRK13905.1"/>
    <property type="match status" value="1"/>
</dbReference>
<dbReference type="SUPFAM" id="SSF56176">
    <property type="entry name" value="FAD-binding/transporter-associated domain-like"/>
    <property type="match status" value="1"/>
</dbReference>
<dbReference type="Gene3D" id="3.30.43.10">
    <property type="entry name" value="Uridine Diphospho-n-acetylenolpyruvylglucosamine Reductase, domain 2"/>
    <property type="match status" value="1"/>
</dbReference>
<feature type="compositionally biased region" description="Basic and acidic residues" evidence="20">
    <location>
        <begin position="211"/>
        <end position="221"/>
    </location>
</feature>
<dbReference type="GO" id="GO:0071555">
    <property type="term" value="P:cell wall organization"/>
    <property type="evidence" value="ECO:0007669"/>
    <property type="project" value="UniProtKB-KW"/>
</dbReference>
<feature type="active site" evidence="19">
    <location>
        <position position="175"/>
    </location>
</feature>
<protein>
    <recommendedName>
        <fullName evidence="6 19">UDP-N-acetylenolpyruvoylglucosamine reductase</fullName>
        <ecNumber evidence="5 19">1.3.1.98</ecNumber>
    </recommendedName>
    <alternativeName>
        <fullName evidence="17 19">UDP-N-acetylmuramate dehydrogenase</fullName>
    </alternativeName>
</protein>
<evidence type="ECO:0000256" key="14">
    <source>
        <dbReference type="ARBA" id="ARBA00023002"/>
    </source>
</evidence>
<keyword evidence="9 19" id="KW-0285">Flavoprotein</keyword>
<dbReference type="InterPro" id="IPR036635">
    <property type="entry name" value="MurB_C_sf"/>
</dbReference>
<dbReference type="InterPro" id="IPR003170">
    <property type="entry name" value="MurB"/>
</dbReference>
<dbReference type="NCBIfam" id="TIGR00179">
    <property type="entry name" value="murB"/>
    <property type="match status" value="1"/>
</dbReference>
<feature type="region of interest" description="Disordered" evidence="20">
    <location>
        <begin position="211"/>
        <end position="238"/>
    </location>
</feature>
<keyword evidence="11 19" id="KW-0521">NADP</keyword>